<feature type="transmembrane region" description="Helical" evidence="1">
    <location>
        <begin position="69"/>
        <end position="88"/>
    </location>
</feature>
<feature type="transmembrane region" description="Helical" evidence="1">
    <location>
        <begin position="103"/>
        <end position="121"/>
    </location>
</feature>
<keyword evidence="3" id="KW-1185">Reference proteome</keyword>
<dbReference type="RefSeq" id="WP_074913229.1">
    <property type="nucleotide sequence ID" value="NZ_FOVK01000021.1"/>
</dbReference>
<keyword evidence="1" id="KW-0812">Transmembrane</keyword>
<evidence type="ECO:0000313" key="2">
    <source>
        <dbReference type="EMBL" id="SFO15101.1"/>
    </source>
</evidence>
<reference evidence="2 3" key="1">
    <citation type="submission" date="2016-10" db="EMBL/GenBank/DDBJ databases">
        <authorList>
            <person name="de Groot N.N."/>
        </authorList>
    </citation>
    <scope>NUCLEOTIDE SEQUENCE [LARGE SCALE GENOMIC DNA]</scope>
    <source>
        <strain evidence="2 3">ML2</strain>
    </source>
</reference>
<dbReference type="AlphaFoldDB" id="A0A1I5EVP1"/>
<dbReference type="Proteomes" id="UP000181899">
    <property type="component" value="Unassembled WGS sequence"/>
</dbReference>
<proteinExistence type="predicted"/>
<evidence type="ECO:0000256" key="1">
    <source>
        <dbReference type="SAM" id="Phobius"/>
    </source>
</evidence>
<name>A0A1I5EVP1_9CLOT</name>
<keyword evidence="1" id="KW-1133">Transmembrane helix</keyword>
<sequence>MSFNPPKIILKYIKKDYPNEKVTTQSYTGLEKILIKNLNKLSVSDLQEKRFQTDMELQSLEINDFDKFIGIRLGYYALVLALFAIILSNQDLLSQMSYGAEDIVYGITFFMLTLIVSHNLTSRSQRERLIYYRFKLNCIDKVIERKLVDNEKISRKRG</sequence>
<organism evidence="2 3">
    <name type="scientific">Proteiniclasticum ruminis</name>
    <dbReference type="NCBI Taxonomy" id="398199"/>
    <lineage>
        <taxon>Bacteria</taxon>
        <taxon>Bacillati</taxon>
        <taxon>Bacillota</taxon>
        <taxon>Clostridia</taxon>
        <taxon>Eubacteriales</taxon>
        <taxon>Clostridiaceae</taxon>
        <taxon>Proteiniclasticum</taxon>
    </lineage>
</organism>
<dbReference type="EMBL" id="FOVK01000021">
    <property type="protein sequence ID" value="SFO15101.1"/>
    <property type="molecule type" value="Genomic_DNA"/>
</dbReference>
<gene>
    <name evidence="2" type="ORF">SAMN04488695_12119</name>
</gene>
<protein>
    <submittedName>
        <fullName evidence="2">Uncharacterized protein</fullName>
    </submittedName>
</protein>
<keyword evidence="1" id="KW-0472">Membrane</keyword>
<evidence type="ECO:0000313" key="3">
    <source>
        <dbReference type="Proteomes" id="UP000181899"/>
    </source>
</evidence>
<accession>A0A1I5EVP1</accession>